<protein>
    <submittedName>
        <fullName evidence="1">IS66 Orf2 like protein</fullName>
    </submittedName>
</protein>
<dbReference type="AlphaFoldDB" id="A0A5C5VZA6"/>
<proteinExistence type="predicted"/>
<name>A0A5C5VZA6_9PLAN</name>
<dbReference type="PANTHER" id="PTHR36455:SF1">
    <property type="entry name" value="BLR8292 PROTEIN"/>
    <property type="match status" value="1"/>
</dbReference>
<organism evidence="1 2">
    <name type="scientific">Thalassoglobus neptunius</name>
    <dbReference type="NCBI Taxonomy" id="1938619"/>
    <lineage>
        <taxon>Bacteria</taxon>
        <taxon>Pseudomonadati</taxon>
        <taxon>Planctomycetota</taxon>
        <taxon>Planctomycetia</taxon>
        <taxon>Planctomycetales</taxon>
        <taxon>Planctomycetaceae</taxon>
        <taxon>Thalassoglobus</taxon>
    </lineage>
</organism>
<gene>
    <name evidence="1" type="ORF">KOR42_46570</name>
</gene>
<evidence type="ECO:0000313" key="2">
    <source>
        <dbReference type="Proteomes" id="UP000317243"/>
    </source>
</evidence>
<dbReference type="RefSeq" id="WP_146511990.1">
    <property type="nucleotide sequence ID" value="NZ_SIHI01000038.1"/>
</dbReference>
<comment type="caution">
    <text evidence="1">The sequence shown here is derived from an EMBL/GenBank/DDBJ whole genome shotgun (WGS) entry which is preliminary data.</text>
</comment>
<sequence>MIALTGSLRVFVCTQPADMRRSFDGLCGMAQNLMKQDPLSGHLFLFRNRNRDRLKILYWNNDGLVIWYKRLEQGTWQVPWRAPHFLIQML</sequence>
<evidence type="ECO:0000313" key="1">
    <source>
        <dbReference type="EMBL" id="TWT42802.1"/>
    </source>
</evidence>
<dbReference type="InterPro" id="IPR008878">
    <property type="entry name" value="Transposase_IS66_Orf2"/>
</dbReference>
<dbReference type="OrthoDB" id="4956084at2"/>
<dbReference type="PANTHER" id="PTHR36455">
    <property type="match status" value="1"/>
</dbReference>
<dbReference type="NCBIfam" id="NF033819">
    <property type="entry name" value="IS66_TnpB"/>
    <property type="match status" value="1"/>
</dbReference>
<dbReference type="EMBL" id="SIHI01000038">
    <property type="protein sequence ID" value="TWT42802.1"/>
    <property type="molecule type" value="Genomic_DNA"/>
</dbReference>
<dbReference type="Pfam" id="PF05717">
    <property type="entry name" value="TnpB_IS66"/>
    <property type="match status" value="1"/>
</dbReference>
<accession>A0A5C5VZA6</accession>
<keyword evidence="2" id="KW-1185">Reference proteome</keyword>
<reference evidence="1 2" key="1">
    <citation type="submission" date="2019-02" db="EMBL/GenBank/DDBJ databases">
        <title>Deep-cultivation of Planctomycetes and their phenomic and genomic characterization uncovers novel biology.</title>
        <authorList>
            <person name="Wiegand S."/>
            <person name="Jogler M."/>
            <person name="Boedeker C."/>
            <person name="Pinto D."/>
            <person name="Vollmers J."/>
            <person name="Rivas-Marin E."/>
            <person name="Kohn T."/>
            <person name="Peeters S.H."/>
            <person name="Heuer A."/>
            <person name="Rast P."/>
            <person name="Oberbeckmann S."/>
            <person name="Bunk B."/>
            <person name="Jeske O."/>
            <person name="Meyerdierks A."/>
            <person name="Storesund J.E."/>
            <person name="Kallscheuer N."/>
            <person name="Luecker S."/>
            <person name="Lage O.M."/>
            <person name="Pohl T."/>
            <person name="Merkel B.J."/>
            <person name="Hornburger P."/>
            <person name="Mueller R.-W."/>
            <person name="Bruemmer F."/>
            <person name="Labrenz M."/>
            <person name="Spormann A.M."/>
            <person name="Op Den Camp H."/>
            <person name="Overmann J."/>
            <person name="Amann R."/>
            <person name="Jetten M.S.M."/>
            <person name="Mascher T."/>
            <person name="Medema M.H."/>
            <person name="Devos D.P."/>
            <person name="Kaster A.-K."/>
            <person name="Ovreas L."/>
            <person name="Rohde M."/>
            <person name="Galperin M.Y."/>
            <person name="Jogler C."/>
        </authorList>
    </citation>
    <scope>NUCLEOTIDE SEQUENCE [LARGE SCALE GENOMIC DNA]</scope>
    <source>
        <strain evidence="1 2">KOR42</strain>
    </source>
</reference>
<dbReference type="Proteomes" id="UP000317243">
    <property type="component" value="Unassembled WGS sequence"/>
</dbReference>